<sequence>MAQPSITLFNTLTMQKEPLVPLEPGAVRVYVCGPTVYSYIHVGNARTFTSFDVIVRYLRYRGYRVTYVRNYTDVDDKIIKAAKETGEEPVALAARFVEIFREDAKALHMKEPDVSPKVSEHLPEILRIIQTLVDKGVAYESQGDVYFAVSRYPEYAKLSKRNLDDLRAGERVQPGEQKREPLDFALWKAAKPGEPAWDSPWGKGRPGWHIECSAMSARYLGESFDIHGGALDLIFPHHENELAQSEAANSKPFAKYWMHCGFLDMEGAKMSKSLGNVVRLRDALVKVDAEALRFFFLSTHYRHPLNFAEKAIADAEQRMEYFYETLRKVDERVAGKDFGKGPLHGEPEKFLRDFETVMDDDFNFAGALGGLSGLFTLMNELVDKPPVKDKALVGRTLQALREIVGKVSGVLGLFEDDPAQWLLRHRDRAVKERGIDVAEVERLIAQRNDARKAKNFAEADRVRTELKSKGVEIMDTPTGTTWKVAPPATEAAPV</sequence>
<evidence type="ECO:0000313" key="15">
    <source>
        <dbReference type="Proteomes" id="UP000028725"/>
    </source>
</evidence>
<evidence type="ECO:0000256" key="12">
    <source>
        <dbReference type="HAMAP-Rule" id="MF_00041"/>
    </source>
</evidence>
<keyword evidence="6 12" id="KW-0479">Metal-binding</keyword>
<keyword evidence="15" id="KW-1185">Reference proteome</keyword>
<evidence type="ECO:0000256" key="2">
    <source>
        <dbReference type="ARBA" id="ARBA00005594"/>
    </source>
</evidence>
<dbReference type="EMBL" id="JMCB01000013">
    <property type="protein sequence ID" value="KFE64609.1"/>
    <property type="molecule type" value="Genomic_DNA"/>
</dbReference>
<dbReference type="InterPro" id="IPR024909">
    <property type="entry name" value="Cys-tRNA/MSH_ligase"/>
</dbReference>
<dbReference type="RefSeq" id="WP_075306263.1">
    <property type="nucleotide sequence ID" value="NZ_JMCB01000013.1"/>
</dbReference>
<accession>A0A085WA96</accession>
<comment type="subcellular location">
    <subcellularLocation>
        <location evidence="1 12">Cytoplasm</location>
    </subcellularLocation>
</comment>
<dbReference type="GO" id="GO:0008270">
    <property type="term" value="F:zinc ion binding"/>
    <property type="evidence" value="ECO:0007669"/>
    <property type="project" value="UniProtKB-UniRule"/>
</dbReference>
<dbReference type="InterPro" id="IPR009080">
    <property type="entry name" value="tRNAsynth_Ia_anticodon-bd"/>
</dbReference>
<dbReference type="Pfam" id="PF23493">
    <property type="entry name" value="CysS_C"/>
    <property type="match status" value="1"/>
</dbReference>
<evidence type="ECO:0000256" key="8">
    <source>
        <dbReference type="ARBA" id="ARBA00022833"/>
    </source>
</evidence>
<dbReference type="InterPro" id="IPR015273">
    <property type="entry name" value="Cys-tRNA-synt_Ia_DALR"/>
</dbReference>
<comment type="cofactor">
    <cofactor evidence="12">
        <name>Zn(2+)</name>
        <dbReference type="ChEBI" id="CHEBI:29105"/>
    </cofactor>
    <text evidence="12">Binds 1 zinc ion per subunit.</text>
</comment>
<comment type="caution">
    <text evidence="14">The sequence shown here is derived from an EMBL/GenBank/DDBJ whole genome shotgun (WGS) entry which is preliminary data.</text>
</comment>
<evidence type="ECO:0000256" key="9">
    <source>
        <dbReference type="ARBA" id="ARBA00022840"/>
    </source>
</evidence>
<dbReference type="Gene3D" id="1.20.120.1910">
    <property type="entry name" value="Cysteine-tRNA ligase, C-terminal anti-codon recognition domain"/>
    <property type="match status" value="1"/>
</dbReference>
<evidence type="ECO:0000259" key="13">
    <source>
        <dbReference type="SMART" id="SM00840"/>
    </source>
</evidence>
<dbReference type="EC" id="6.1.1.16" evidence="12"/>
<dbReference type="SMART" id="SM00840">
    <property type="entry name" value="DALR_2"/>
    <property type="match status" value="1"/>
</dbReference>
<comment type="subunit">
    <text evidence="3 12">Monomer.</text>
</comment>
<keyword evidence="9 12" id="KW-0067">ATP-binding</keyword>
<evidence type="ECO:0000256" key="6">
    <source>
        <dbReference type="ARBA" id="ARBA00022723"/>
    </source>
</evidence>
<dbReference type="GO" id="GO:0004817">
    <property type="term" value="F:cysteine-tRNA ligase activity"/>
    <property type="evidence" value="ECO:0007669"/>
    <property type="project" value="UniProtKB-UniRule"/>
</dbReference>
<dbReference type="Pfam" id="PF09190">
    <property type="entry name" value="DALR_2"/>
    <property type="match status" value="1"/>
</dbReference>
<evidence type="ECO:0000256" key="1">
    <source>
        <dbReference type="ARBA" id="ARBA00004496"/>
    </source>
</evidence>
<dbReference type="CDD" id="cd00672">
    <property type="entry name" value="CysRS_core"/>
    <property type="match status" value="1"/>
</dbReference>
<evidence type="ECO:0000256" key="7">
    <source>
        <dbReference type="ARBA" id="ARBA00022741"/>
    </source>
</evidence>
<feature type="short sequence motif" description="'KMSKS' region" evidence="12">
    <location>
        <begin position="269"/>
        <end position="273"/>
    </location>
</feature>
<keyword evidence="4 12" id="KW-0963">Cytoplasm</keyword>
<protein>
    <recommendedName>
        <fullName evidence="12">Cysteine--tRNA ligase</fullName>
        <ecNumber evidence="12">6.1.1.16</ecNumber>
    </recommendedName>
    <alternativeName>
        <fullName evidence="12">Cysteinyl-tRNA synthetase</fullName>
        <shortName evidence="12">CysRS</shortName>
    </alternativeName>
</protein>
<dbReference type="GO" id="GO:0006423">
    <property type="term" value="P:cysteinyl-tRNA aminoacylation"/>
    <property type="evidence" value="ECO:0007669"/>
    <property type="project" value="UniProtKB-UniRule"/>
</dbReference>
<proteinExistence type="inferred from homology"/>
<dbReference type="InterPro" id="IPR014729">
    <property type="entry name" value="Rossmann-like_a/b/a_fold"/>
</dbReference>
<dbReference type="PANTHER" id="PTHR10890:SF3">
    <property type="entry name" value="CYSTEINE--TRNA LIGASE, CYTOPLASMIC"/>
    <property type="match status" value="1"/>
</dbReference>
<keyword evidence="5 12" id="KW-0436">Ligase</keyword>
<dbReference type="InterPro" id="IPR032678">
    <property type="entry name" value="tRNA-synt_1_cat_dom"/>
</dbReference>
<feature type="domain" description="Cysteinyl-tRNA synthetase class Ia DALR" evidence="13">
    <location>
        <begin position="353"/>
        <end position="422"/>
    </location>
</feature>
<dbReference type="PATRIC" id="fig|394096.3.peg.5964"/>
<dbReference type="GO" id="GO:0005524">
    <property type="term" value="F:ATP binding"/>
    <property type="evidence" value="ECO:0007669"/>
    <property type="project" value="UniProtKB-UniRule"/>
</dbReference>
<dbReference type="InterPro" id="IPR056411">
    <property type="entry name" value="CysS_C"/>
</dbReference>
<feature type="binding site" evidence="12">
    <location>
        <position position="237"/>
    </location>
    <ligand>
        <name>Zn(2+)</name>
        <dbReference type="ChEBI" id="CHEBI:29105"/>
    </ligand>
</feature>
<dbReference type="Pfam" id="PF01406">
    <property type="entry name" value="tRNA-synt_1e"/>
    <property type="match status" value="1"/>
</dbReference>
<dbReference type="Gene3D" id="3.40.50.620">
    <property type="entry name" value="HUPs"/>
    <property type="match status" value="1"/>
</dbReference>
<organism evidence="14 15">
    <name type="scientific">Hyalangium minutum</name>
    <dbReference type="NCBI Taxonomy" id="394096"/>
    <lineage>
        <taxon>Bacteria</taxon>
        <taxon>Pseudomonadati</taxon>
        <taxon>Myxococcota</taxon>
        <taxon>Myxococcia</taxon>
        <taxon>Myxococcales</taxon>
        <taxon>Cystobacterineae</taxon>
        <taxon>Archangiaceae</taxon>
        <taxon>Hyalangium</taxon>
    </lineage>
</organism>
<feature type="short sequence motif" description="'HIGH' region" evidence="12">
    <location>
        <begin position="34"/>
        <end position="44"/>
    </location>
</feature>
<evidence type="ECO:0000256" key="11">
    <source>
        <dbReference type="ARBA" id="ARBA00023146"/>
    </source>
</evidence>
<dbReference type="InterPro" id="IPR015803">
    <property type="entry name" value="Cys-tRNA-ligase"/>
</dbReference>
<feature type="binding site" evidence="12">
    <location>
        <position position="32"/>
    </location>
    <ligand>
        <name>Zn(2+)</name>
        <dbReference type="ChEBI" id="CHEBI:29105"/>
    </ligand>
</feature>
<evidence type="ECO:0000256" key="3">
    <source>
        <dbReference type="ARBA" id="ARBA00011245"/>
    </source>
</evidence>
<evidence type="ECO:0000313" key="14">
    <source>
        <dbReference type="EMBL" id="KFE64609.1"/>
    </source>
</evidence>
<gene>
    <name evidence="12" type="primary">cysS</name>
    <name evidence="14" type="ORF">DB31_1627</name>
</gene>
<dbReference type="HAMAP" id="MF_00041">
    <property type="entry name" value="Cys_tRNA_synth"/>
    <property type="match status" value="1"/>
</dbReference>
<dbReference type="SUPFAM" id="SSF52374">
    <property type="entry name" value="Nucleotidylyl transferase"/>
    <property type="match status" value="1"/>
</dbReference>
<dbReference type="AlphaFoldDB" id="A0A085WA96"/>
<keyword evidence="11 12" id="KW-0030">Aminoacyl-tRNA synthetase</keyword>
<dbReference type="SUPFAM" id="SSF47323">
    <property type="entry name" value="Anticodon-binding domain of a subclass of class I aminoacyl-tRNA synthetases"/>
    <property type="match status" value="1"/>
</dbReference>
<feature type="binding site" evidence="12">
    <location>
        <position position="241"/>
    </location>
    <ligand>
        <name>Zn(2+)</name>
        <dbReference type="ChEBI" id="CHEBI:29105"/>
    </ligand>
</feature>
<dbReference type="NCBIfam" id="TIGR00435">
    <property type="entry name" value="cysS"/>
    <property type="match status" value="1"/>
</dbReference>
<dbReference type="PRINTS" id="PR00983">
    <property type="entry name" value="TRNASYNTHCYS"/>
</dbReference>
<comment type="similarity">
    <text evidence="2 12">Belongs to the class-I aminoacyl-tRNA synthetase family.</text>
</comment>
<evidence type="ECO:0000256" key="4">
    <source>
        <dbReference type="ARBA" id="ARBA00022490"/>
    </source>
</evidence>
<keyword evidence="7 12" id="KW-0547">Nucleotide-binding</keyword>
<comment type="catalytic activity">
    <reaction evidence="12">
        <text>tRNA(Cys) + L-cysteine + ATP = L-cysteinyl-tRNA(Cys) + AMP + diphosphate</text>
        <dbReference type="Rhea" id="RHEA:17773"/>
        <dbReference type="Rhea" id="RHEA-COMP:9661"/>
        <dbReference type="Rhea" id="RHEA-COMP:9679"/>
        <dbReference type="ChEBI" id="CHEBI:30616"/>
        <dbReference type="ChEBI" id="CHEBI:33019"/>
        <dbReference type="ChEBI" id="CHEBI:35235"/>
        <dbReference type="ChEBI" id="CHEBI:78442"/>
        <dbReference type="ChEBI" id="CHEBI:78517"/>
        <dbReference type="ChEBI" id="CHEBI:456215"/>
        <dbReference type="EC" id="6.1.1.16"/>
    </reaction>
</comment>
<feature type="binding site" evidence="12">
    <location>
        <position position="212"/>
    </location>
    <ligand>
        <name>Zn(2+)</name>
        <dbReference type="ChEBI" id="CHEBI:29105"/>
    </ligand>
</feature>
<reference evidence="14 15" key="1">
    <citation type="submission" date="2014-04" db="EMBL/GenBank/DDBJ databases">
        <title>Genome assembly of Hyalangium minutum DSM 14724.</title>
        <authorList>
            <person name="Sharma G."/>
            <person name="Subramanian S."/>
        </authorList>
    </citation>
    <scope>NUCLEOTIDE SEQUENCE [LARGE SCALE GENOMIC DNA]</scope>
    <source>
        <strain evidence="14 15">DSM 14724</strain>
    </source>
</reference>
<feature type="binding site" evidence="12">
    <location>
        <position position="272"/>
    </location>
    <ligand>
        <name>ATP</name>
        <dbReference type="ChEBI" id="CHEBI:30616"/>
    </ligand>
</feature>
<dbReference type="Proteomes" id="UP000028725">
    <property type="component" value="Unassembled WGS sequence"/>
</dbReference>
<dbReference type="PANTHER" id="PTHR10890">
    <property type="entry name" value="CYSTEINYL-TRNA SYNTHETASE"/>
    <property type="match status" value="1"/>
</dbReference>
<evidence type="ECO:0000256" key="5">
    <source>
        <dbReference type="ARBA" id="ARBA00022598"/>
    </source>
</evidence>
<keyword evidence="8 12" id="KW-0862">Zinc</keyword>
<dbReference type="STRING" id="394096.DB31_1627"/>
<evidence type="ECO:0000256" key="10">
    <source>
        <dbReference type="ARBA" id="ARBA00022917"/>
    </source>
</evidence>
<dbReference type="GO" id="GO:0005829">
    <property type="term" value="C:cytosol"/>
    <property type="evidence" value="ECO:0007669"/>
    <property type="project" value="TreeGrafter"/>
</dbReference>
<dbReference type="OrthoDB" id="9815130at2"/>
<name>A0A085WA96_9BACT</name>
<keyword evidence="10 12" id="KW-0648">Protein biosynthesis</keyword>
<dbReference type="FunFam" id="3.40.50.620:FF:000009">
    <property type="entry name" value="Cysteine--tRNA ligase"/>
    <property type="match status" value="1"/>
</dbReference>